<dbReference type="InterPro" id="IPR036869">
    <property type="entry name" value="J_dom_sf"/>
</dbReference>
<dbReference type="Proteomes" id="UP000469927">
    <property type="component" value="Unassembled WGS sequence"/>
</dbReference>
<evidence type="ECO:0000256" key="2">
    <source>
        <dbReference type="SAM" id="MobiDB-lite"/>
    </source>
</evidence>
<evidence type="ECO:0000313" key="6">
    <source>
        <dbReference type="EMBL" id="PUX09198.1"/>
    </source>
</evidence>
<feature type="region of interest" description="Disordered" evidence="2">
    <location>
        <begin position="555"/>
        <end position="579"/>
    </location>
</feature>
<feature type="compositionally biased region" description="Basic and acidic residues" evidence="2">
    <location>
        <begin position="82"/>
        <end position="116"/>
    </location>
</feature>
<sequence>MRFLDILGLEPGADERAIKRAYAKQLKTCRPDEDPEGFQQLRDAYEQALEYARERWDDEPTDDVTDEPFAPDNVAQTPDAPDFSRRFHHEEQSASEPEPTRPPDIDSAPPRRDSTRRVDQWLDGLTEANLNARWLQARAVGEGVAFEKAVLARCLSHSASGEPGLVAHAQALFQWLTAGQTLPLDNAQQTRLRGVLLAPYAAEMAAALAEGQDGHYLARLRALAHTPWLQSYDGQLQLQRLALTLLDDMPEWSTSRFAALCTLFHWDEARGERPDLPELWMPIIARDEDERLFATLTAQRDAPDDSSAHRAARMVLRKQDEDARMLAGLDYTDDDWAACARLTDRLEIGHPALIPRFVGVDIHAWEQTSHKLNNTNVPMLRSLWFIGLMMATFGWMLPAIYDGTITPWGVVLRVLVAPVVAMVVGAVPLALWSGFTRSLSGTDTALSERLLPRFIYSPRRKRWRLLAHVIPFCVVSVVIALICGRLAVGIFVTVTLLLAWTDLWRYPGALQRFRKKPAPKRGGMKKQVLLALLFFAIITGVRALLPGATPEAPKTAPTVYHGEATRGHVGPARGAQNSCDTPPAVPPLCRNLNDPQACSERVNHDWYERCAPR</sequence>
<dbReference type="SMART" id="SM00271">
    <property type="entry name" value="DnaJ"/>
    <property type="match status" value="1"/>
</dbReference>
<dbReference type="Gene3D" id="1.10.287.110">
    <property type="entry name" value="DnaJ domain"/>
    <property type="match status" value="1"/>
</dbReference>
<dbReference type="CDD" id="cd06257">
    <property type="entry name" value="DnaJ"/>
    <property type="match status" value="1"/>
</dbReference>
<feature type="transmembrane region" description="Helical" evidence="3">
    <location>
        <begin position="463"/>
        <end position="482"/>
    </location>
</feature>
<dbReference type="PROSITE" id="PS50076">
    <property type="entry name" value="DNAJ_2"/>
    <property type="match status" value="1"/>
</dbReference>
<protein>
    <recommendedName>
        <fullName evidence="4">J domain-containing protein</fullName>
    </recommendedName>
</protein>
<evidence type="ECO:0000259" key="4">
    <source>
        <dbReference type="PROSITE" id="PS50076"/>
    </source>
</evidence>
<keyword evidence="8" id="KW-1185">Reference proteome</keyword>
<dbReference type="AlphaFoldDB" id="A0A2T7AKV3"/>
<dbReference type="EMBL" id="WAGD01000010">
    <property type="protein sequence ID" value="KAB0884725.1"/>
    <property type="molecule type" value="Genomic_DNA"/>
</dbReference>
<proteinExistence type="predicted"/>
<keyword evidence="3" id="KW-0472">Membrane</keyword>
<keyword evidence="3" id="KW-1133">Transmembrane helix</keyword>
<accession>A0A2T7AKV3</accession>
<evidence type="ECO:0000313" key="8">
    <source>
        <dbReference type="Proteomes" id="UP000469927"/>
    </source>
</evidence>
<dbReference type="OrthoDB" id="6631778at2"/>
<evidence type="ECO:0000256" key="3">
    <source>
        <dbReference type="SAM" id="Phobius"/>
    </source>
</evidence>
<feature type="region of interest" description="Disordered" evidence="2">
    <location>
        <begin position="52"/>
        <end position="116"/>
    </location>
</feature>
<organism evidence="6 7">
    <name type="scientific">Cronobacter muytjensii</name>
    <dbReference type="NCBI Taxonomy" id="413501"/>
    <lineage>
        <taxon>Bacteria</taxon>
        <taxon>Pseudomonadati</taxon>
        <taxon>Pseudomonadota</taxon>
        <taxon>Gammaproteobacteria</taxon>
        <taxon>Enterobacterales</taxon>
        <taxon>Enterobacteriaceae</taxon>
        <taxon>Cronobacter</taxon>
    </lineage>
</organism>
<keyword evidence="1" id="KW-0143">Chaperone</keyword>
<evidence type="ECO:0000313" key="5">
    <source>
        <dbReference type="EMBL" id="KAB0884725.1"/>
    </source>
</evidence>
<keyword evidence="3" id="KW-0812">Transmembrane</keyword>
<dbReference type="Proteomes" id="UP000244378">
    <property type="component" value="Unassembled WGS sequence"/>
</dbReference>
<gene>
    <name evidence="6" type="ORF">AUN14_19055</name>
    <name evidence="5" type="ORF">FZI19_03960</name>
</gene>
<dbReference type="SUPFAM" id="SSF46565">
    <property type="entry name" value="Chaperone J-domain"/>
    <property type="match status" value="1"/>
</dbReference>
<reference evidence="6 7" key="1">
    <citation type="submission" date="2016-12" db="EMBL/GenBank/DDBJ databases">
        <title>Analysis of the Molecular Diversity Among Cronobacter Species Isolated from Filth Flies Using a Pan Genomic DNA Microarray.</title>
        <authorList>
            <person name="Pava-Ripoll M."/>
            <person name="Tall B."/>
            <person name="Farber J."/>
            <person name="Fanning S."/>
            <person name="Lehner A."/>
            <person name="Stephan R."/>
            <person name="Pagotto F."/>
            <person name="Iverson C."/>
            <person name="Ziobro G."/>
            <person name="Miller A."/>
            <person name="Pearson R."/>
            <person name="Yan Q."/>
            <person name="Kim M."/>
            <person name="Jeong S."/>
            <person name="Park J."/>
            <person name="Jun S."/>
            <person name="Choi H."/>
            <person name="Chung T."/>
            <person name="Yoo Y."/>
            <person name="Park E."/>
            <person name="Hwang S."/>
            <person name="Lee B."/>
            <person name="Sathyamoorthy V."/>
            <person name="Carter L."/>
            <person name="Mammel M."/>
            <person name="Jackson S."/>
            <person name="Kothary M."/>
            <person name="Patel I."/>
            <person name="Grim C."/>
            <person name="Gopinath G."/>
            <person name="Gangiredla J."/>
            <person name="Chase H."/>
        </authorList>
    </citation>
    <scope>NUCLEOTIDE SEQUENCE [LARGE SCALE GENOMIC DNA]</scope>
    <source>
        <strain evidence="6 7">MOD1-Md1s</strain>
    </source>
</reference>
<feature type="transmembrane region" description="Helical" evidence="3">
    <location>
        <begin position="383"/>
        <end position="401"/>
    </location>
</feature>
<dbReference type="RefSeq" id="WP_075193978.1">
    <property type="nucleotide sequence ID" value="NZ_JADKNN010000001.1"/>
</dbReference>
<reference evidence="5 8" key="2">
    <citation type="submission" date="2019-08" db="EMBL/GenBank/DDBJ databases">
        <title>Prevalence, distribution, and phylogeny of type two toxin-antitoxin genes possessed by Cronobacter species where C. sakazakii homologs follow sequence type lineages.</title>
        <authorList>
            <person name="Finkelstein S."/>
            <person name="Negrete F."/>
            <person name="Jang H."/>
            <person name="Gopinath G.R."/>
            <person name="Tall B.D."/>
        </authorList>
    </citation>
    <scope>NUCLEOTIDE SEQUENCE [LARGE SCALE GENOMIC DNA]</scope>
    <source>
        <strain evidence="5 8">MOD1_GK1257</strain>
    </source>
</reference>
<dbReference type="InterPro" id="IPR001623">
    <property type="entry name" value="DnaJ_domain"/>
</dbReference>
<feature type="transmembrane region" description="Helical" evidence="3">
    <location>
        <begin position="407"/>
        <end position="432"/>
    </location>
</feature>
<evidence type="ECO:0000256" key="1">
    <source>
        <dbReference type="ARBA" id="ARBA00023186"/>
    </source>
</evidence>
<name>A0A2T7AKV3_9ENTR</name>
<evidence type="ECO:0000313" key="7">
    <source>
        <dbReference type="Proteomes" id="UP000244378"/>
    </source>
</evidence>
<feature type="transmembrane region" description="Helical" evidence="3">
    <location>
        <begin position="528"/>
        <end position="545"/>
    </location>
</feature>
<feature type="transmembrane region" description="Helical" evidence="3">
    <location>
        <begin position="488"/>
        <end position="507"/>
    </location>
</feature>
<comment type="caution">
    <text evidence="6">The sequence shown here is derived from an EMBL/GenBank/DDBJ whole genome shotgun (WGS) entry which is preliminary data.</text>
</comment>
<feature type="domain" description="J" evidence="4">
    <location>
        <begin position="2"/>
        <end position="60"/>
    </location>
</feature>
<dbReference type="EMBL" id="MSAE01000048">
    <property type="protein sequence ID" value="PUX09198.1"/>
    <property type="molecule type" value="Genomic_DNA"/>
</dbReference>